<protein>
    <submittedName>
        <fullName evidence="1">Uncharacterized protein</fullName>
    </submittedName>
</protein>
<accession>A0A6N8HZ29</accession>
<evidence type="ECO:0000313" key="1">
    <source>
        <dbReference type="EMBL" id="MVB10583.1"/>
    </source>
</evidence>
<sequence length="185" mass="19646">MKSTTDCGHCTKAVAIVEKDGRAAALLKKIFLNCGREHNLVVEYGDPLPPVATKPVLLLCGDAAEFDPRDWSVCVVERELSDRAAGAARTITFSMVRNEADFTARDVRTTPNGDVAFEIVGFGVIGRVRLPGGDLSEVAGALAAACAAVGAGIPFADVLTALNRRELQESCTDGLMYKSQGQFTE</sequence>
<dbReference type="SUPFAM" id="SSF53623">
    <property type="entry name" value="MurD-like peptide ligases, catalytic domain"/>
    <property type="match status" value="1"/>
</dbReference>
<dbReference type="EMBL" id="VWXL01000046">
    <property type="protein sequence ID" value="MVB10583.1"/>
    <property type="molecule type" value="Genomic_DNA"/>
</dbReference>
<dbReference type="GO" id="GO:0005524">
    <property type="term" value="F:ATP binding"/>
    <property type="evidence" value="ECO:0007669"/>
    <property type="project" value="InterPro"/>
</dbReference>
<dbReference type="Gene3D" id="3.40.1190.10">
    <property type="entry name" value="Mur-like, catalytic domain"/>
    <property type="match status" value="1"/>
</dbReference>
<organism evidence="1 2">
    <name type="scientific">Caproicibacter fermentans</name>
    <dbReference type="NCBI Taxonomy" id="2576756"/>
    <lineage>
        <taxon>Bacteria</taxon>
        <taxon>Bacillati</taxon>
        <taxon>Bacillota</taxon>
        <taxon>Clostridia</taxon>
        <taxon>Eubacteriales</taxon>
        <taxon>Acutalibacteraceae</taxon>
        <taxon>Caproicibacter</taxon>
    </lineage>
</organism>
<dbReference type="OrthoDB" id="1854266at2"/>
<dbReference type="InterPro" id="IPR036565">
    <property type="entry name" value="Mur-like_cat_sf"/>
</dbReference>
<name>A0A6N8HZ29_9FIRM</name>
<dbReference type="Proteomes" id="UP000469440">
    <property type="component" value="Unassembled WGS sequence"/>
</dbReference>
<evidence type="ECO:0000313" key="2">
    <source>
        <dbReference type="Proteomes" id="UP000469440"/>
    </source>
</evidence>
<dbReference type="AlphaFoldDB" id="A0A6N8HZ29"/>
<comment type="caution">
    <text evidence="1">The sequence shown here is derived from an EMBL/GenBank/DDBJ whole genome shotgun (WGS) entry which is preliminary data.</text>
</comment>
<gene>
    <name evidence="1" type="ORF">CAFE_12780</name>
</gene>
<keyword evidence="2" id="KW-1185">Reference proteome</keyword>
<reference evidence="1 2" key="1">
    <citation type="submission" date="2019-09" db="EMBL/GenBank/DDBJ databases">
        <title>Genome sequence of Clostridium sp. EA1.</title>
        <authorList>
            <person name="Poehlein A."/>
            <person name="Bengelsdorf F.R."/>
            <person name="Daniel R."/>
        </authorList>
    </citation>
    <scope>NUCLEOTIDE SEQUENCE [LARGE SCALE GENOMIC DNA]</scope>
    <source>
        <strain evidence="1 2">EA1</strain>
    </source>
</reference>
<dbReference type="RefSeq" id="WP_066647788.1">
    <property type="nucleotide sequence ID" value="NZ_VWXL01000046.1"/>
</dbReference>
<proteinExistence type="predicted"/>